<keyword evidence="5" id="KW-1185">Reference proteome</keyword>
<evidence type="ECO:0000256" key="1">
    <source>
        <dbReference type="SAM" id="MobiDB-lite"/>
    </source>
</evidence>
<dbReference type="STRING" id="436017.A4S947"/>
<dbReference type="CDD" id="cd00060">
    <property type="entry name" value="FHA"/>
    <property type="match status" value="1"/>
</dbReference>
<dbReference type="Gene3D" id="2.60.200.20">
    <property type="match status" value="1"/>
</dbReference>
<keyword evidence="2" id="KW-1133">Transmembrane helix</keyword>
<dbReference type="OrthoDB" id="687730at2759"/>
<organism evidence="4 5">
    <name type="scientific">Ostreococcus lucimarinus (strain CCE9901)</name>
    <dbReference type="NCBI Taxonomy" id="436017"/>
    <lineage>
        <taxon>Eukaryota</taxon>
        <taxon>Viridiplantae</taxon>
        <taxon>Chlorophyta</taxon>
        <taxon>Mamiellophyceae</taxon>
        <taxon>Mamiellales</taxon>
        <taxon>Bathycoccaceae</taxon>
        <taxon>Ostreococcus</taxon>
    </lineage>
</organism>
<name>A4S947_OSTLU</name>
<evidence type="ECO:0000313" key="5">
    <source>
        <dbReference type="Proteomes" id="UP000001568"/>
    </source>
</evidence>
<evidence type="ECO:0000256" key="2">
    <source>
        <dbReference type="SAM" id="Phobius"/>
    </source>
</evidence>
<feature type="compositionally biased region" description="Basic and acidic residues" evidence="1">
    <location>
        <begin position="79"/>
        <end position="92"/>
    </location>
</feature>
<dbReference type="Proteomes" id="UP000001568">
    <property type="component" value="Chromosome 16"/>
</dbReference>
<dbReference type="OMA" id="RFRIFNG"/>
<dbReference type="AlphaFoldDB" id="A4S947"/>
<feature type="domain" description="FHA" evidence="3">
    <location>
        <begin position="180"/>
        <end position="231"/>
    </location>
</feature>
<feature type="region of interest" description="Disordered" evidence="1">
    <location>
        <begin position="41"/>
        <end position="102"/>
    </location>
</feature>
<dbReference type="HOGENOM" id="CLU_889627_0_0_1"/>
<feature type="compositionally biased region" description="Basic and acidic residues" evidence="1">
    <location>
        <begin position="50"/>
        <end position="66"/>
    </location>
</feature>
<dbReference type="GeneID" id="5006042"/>
<dbReference type="KEGG" id="olu:OSTLU_18518"/>
<evidence type="ECO:0000313" key="4">
    <source>
        <dbReference type="EMBL" id="ABP00165.1"/>
    </source>
</evidence>
<dbReference type="EMBL" id="CP000596">
    <property type="protein sequence ID" value="ABP00165.1"/>
    <property type="molecule type" value="Genomic_DNA"/>
</dbReference>
<feature type="transmembrane region" description="Helical" evidence="2">
    <location>
        <begin position="291"/>
        <end position="310"/>
    </location>
</feature>
<protein>
    <recommendedName>
        <fullName evidence="3">FHA domain-containing protein</fullName>
    </recommendedName>
</protein>
<accession>A4S947</accession>
<keyword evidence="2" id="KW-0472">Membrane</keyword>
<reference evidence="4 5" key="1">
    <citation type="journal article" date="2007" name="Proc. Natl. Acad. Sci. U.S.A.">
        <title>The tiny eukaryote Ostreococcus provides genomic insights into the paradox of plankton speciation.</title>
        <authorList>
            <person name="Palenik B."/>
            <person name="Grimwood J."/>
            <person name="Aerts A."/>
            <person name="Rouze P."/>
            <person name="Salamov A."/>
            <person name="Putnam N."/>
            <person name="Dupont C."/>
            <person name="Jorgensen R."/>
            <person name="Derelle E."/>
            <person name="Rombauts S."/>
            <person name="Zhou K."/>
            <person name="Otillar R."/>
            <person name="Merchant S.S."/>
            <person name="Podell S."/>
            <person name="Gaasterland T."/>
            <person name="Napoli C."/>
            <person name="Gendler K."/>
            <person name="Manuell A."/>
            <person name="Tai V."/>
            <person name="Vallon O."/>
            <person name="Piganeau G."/>
            <person name="Jancek S."/>
            <person name="Heijde M."/>
            <person name="Jabbari K."/>
            <person name="Bowler C."/>
            <person name="Lohr M."/>
            <person name="Robbens S."/>
            <person name="Werner G."/>
            <person name="Dubchak I."/>
            <person name="Pazour G.J."/>
            <person name="Ren Q."/>
            <person name="Paulsen I."/>
            <person name="Delwiche C."/>
            <person name="Schmutz J."/>
            <person name="Rokhsar D."/>
            <person name="Van de Peer Y."/>
            <person name="Moreau H."/>
            <person name="Grigoriev I.V."/>
        </authorList>
    </citation>
    <scope>NUCLEOTIDE SEQUENCE [LARGE SCALE GENOMIC DNA]</scope>
    <source>
        <strain evidence="4 5">CCE9901</strain>
    </source>
</reference>
<dbReference type="PROSITE" id="PS50006">
    <property type="entry name" value="FHA_DOMAIN"/>
    <property type="match status" value="1"/>
</dbReference>
<sequence>MASFNEFGSGMLDKINAMVSQTVDLDVVEVVEEDVYERPKPKFKAPAFGGRKEPVEAPKEKKERAGRAPSFGFGGRVSRSVDEEKVEEEPKPKSSGFGAILERSARRLDKTREILDEDVKRGEAARMKLRAGREGGKAVAAIAGDSRLAADGTWTLTSVVEEGTNGKKLPSLKIKRGESKIIGRAKGPGVDLVVPLPCVSTVHCELETEGNKLYITDLGSTNGTYVEGFEVKQNRRFRIFNGAQVRLGAENFNGEPYATFKASLSGAKELEKDSEYGQLNYFIEFLGGPQVVVNFLFINFAFQMTFFFIITSQ</sequence>
<dbReference type="Pfam" id="PF00498">
    <property type="entry name" value="FHA"/>
    <property type="match status" value="1"/>
</dbReference>
<dbReference type="RefSeq" id="XP_001421871.1">
    <property type="nucleotide sequence ID" value="XM_001421834.1"/>
</dbReference>
<dbReference type="InterPro" id="IPR000253">
    <property type="entry name" value="FHA_dom"/>
</dbReference>
<evidence type="ECO:0000259" key="3">
    <source>
        <dbReference type="PROSITE" id="PS50006"/>
    </source>
</evidence>
<dbReference type="SMART" id="SM00240">
    <property type="entry name" value="FHA"/>
    <property type="match status" value="1"/>
</dbReference>
<gene>
    <name evidence="4" type="ORF">OSTLU_18518</name>
</gene>
<dbReference type="InterPro" id="IPR008984">
    <property type="entry name" value="SMAD_FHA_dom_sf"/>
</dbReference>
<keyword evidence="2" id="KW-0812">Transmembrane</keyword>
<dbReference type="Gramene" id="ABP00165">
    <property type="protein sequence ID" value="ABP00165"/>
    <property type="gene ID" value="OSTLU_18518"/>
</dbReference>
<proteinExistence type="predicted"/>
<dbReference type="SUPFAM" id="SSF49879">
    <property type="entry name" value="SMAD/FHA domain"/>
    <property type="match status" value="1"/>
</dbReference>